<dbReference type="PANTHER" id="PTHR42973:SF39">
    <property type="entry name" value="FAD-BINDING PCMH-TYPE DOMAIN-CONTAINING PROTEIN"/>
    <property type="match status" value="1"/>
</dbReference>
<keyword evidence="6" id="KW-1185">Reference proteome</keyword>
<reference evidence="5 6" key="1">
    <citation type="submission" date="2022-01" db="EMBL/GenBank/DDBJ databases">
        <title>Whole genome-based taxonomy of the Shewanellaceae.</title>
        <authorList>
            <person name="Martin-Rodriguez A.J."/>
        </authorList>
    </citation>
    <scope>NUCLEOTIDE SEQUENCE [LARGE SCALE GENOMIC DNA]</scope>
    <source>
        <strain evidence="5 6">DSM 17177</strain>
    </source>
</reference>
<evidence type="ECO:0000256" key="3">
    <source>
        <dbReference type="ARBA" id="ARBA00022827"/>
    </source>
</evidence>
<dbReference type="Gene3D" id="3.30.465.10">
    <property type="match status" value="1"/>
</dbReference>
<dbReference type="Gene3D" id="3.40.462.20">
    <property type="match status" value="1"/>
</dbReference>
<dbReference type="EMBL" id="JAKIKS010000030">
    <property type="protein sequence ID" value="MCL1124751.1"/>
    <property type="molecule type" value="Genomic_DNA"/>
</dbReference>
<comment type="cofactor">
    <cofactor evidence="1">
        <name>FAD</name>
        <dbReference type="ChEBI" id="CHEBI:57692"/>
    </cofactor>
</comment>
<evidence type="ECO:0000256" key="1">
    <source>
        <dbReference type="ARBA" id="ARBA00001974"/>
    </source>
</evidence>
<comment type="caution">
    <text evidence="5">The sequence shown here is derived from an EMBL/GenBank/DDBJ whole genome shotgun (WGS) entry which is preliminary data.</text>
</comment>
<evidence type="ECO:0000256" key="2">
    <source>
        <dbReference type="ARBA" id="ARBA00022630"/>
    </source>
</evidence>
<gene>
    <name evidence="5" type="ORF">L2764_09775</name>
</gene>
<sequence length="376" mass="42935">MSIDDKKESAAGRLLWALRGGGGLSYGIVTALRFKAFELPKITYSFSLSLDFLQQYCPSISTLHVLELWENIIKPENTPLLIGTNLKINAMRIAENAEPDPKAKLSCLINGYLAGDPKMFVKTISDCIATLRDIIGEDKSNVDLVRLVKAAKKVDWARSWIKEKTNELNIDMDPKNWRFESWDRQHHDLKLDSDGPAPHKITSRLAYKNWDETSRKALVCSLQSSLLAPEKGKCDDEYGIHPYITIGAISGEYYAKYKEFPDAIDSAFPYKKCLFTLQYQAWWDEFLNVEGKMVLHSADALVDAIDNRKYINRTEDWIEACRHYVIPHTGGAFISFKDASVKTQSYFSESYEALINVKEEHSKDKNLLFRTRKTII</sequence>
<proteinExistence type="predicted"/>
<dbReference type="PANTHER" id="PTHR42973">
    <property type="entry name" value="BINDING OXIDOREDUCTASE, PUTATIVE (AFU_ORTHOLOGUE AFUA_1G17690)-RELATED"/>
    <property type="match status" value="1"/>
</dbReference>
<dbReference type="InterPro" id="IPR050416">
    <property type="entry name" value="FAD-linked_Oxidoreductase"/>
</dbReference>
<name>A0ABT0LAN5_9GAMM</name>
<evidence type="ECO:0000256" key="4">
    <source>
        <dbReference type="ARBA" id="ARBA00023002"/>
    </source>
</evidence>
<keyword evidence="2" id="KW-0285">Flavoprotein</keyword>
<dbReference type="Proteomes" id="UP001203423">
    <property type="component" value="Unassembled WGS sequence"/>
</dbReference>
<evidence type="ECO:0000313" key="5">
    <source>
        <dbReference type="EMBL" id="MCL1124751.1"/>
    </source>
</evidence>
<keyword evidence="4" id="KW-0560">Oxidoreductase</keyword>
<accession>A0ABT0LAN5</accession>
<organism evidence="5 6">
    <name type="scientific">Shewanella surugensis</name>
    <dbReference type="NCBI Taxonomy" id="212020"/>
    <lineage>
        <taxon>Bacteria</taxon>
        <taxon>Pseudomonadati</taxon>
        <taxon>Pseudomonadota</taxon>
        <taxon>Gammaproteobacteria</taxon>
        <taxon>Alteromonadales</taxon>
        <taxon>Shewanellaceae</taxon>
        <taxon>Shewanella</taxon>
    </lineage>
</organism>
<keyword evidence="3" id="KW-0274">FAD</keyword>
<evidence type="ECO:0000313" key="6">
    <source>
        <dbReference type="Proteomes" id="UP001203423"/>
    </source>
</evidence>
<protein>
    <submittedName>
        <fullName evidence="5">Uncharacterized protein</fullName>
    </submittedName>
</protein>
<dbReference type="InterPro" id="IPR016169">
    <property type="entry name" value="FAD-bd_PCMH_sub2"/>
</dbReference>
<dbReference type="RefSeq" id="WP_248940029.1">
    <property type="nucleotide sequence ID" value="NZ_JAKIKS010000030.1"/>
</dbReference>